<feature type="region of interest" description="Disordered" evidence="5">
    <location>
        <begin position="1"/>
        <end position="80"/>
    </location>
</feature>
<evidence type="ECO:0000256" key="5">
    <source>
        <dbReference type="SAM" id="MobiDB-lite"/>
    </source>
</evidence>
<keyword evidence="1" id="KW-0805">Transcription regulation</keyword>
<dbReference type="GO" id="GO:0000981">
    <property type="term" value="F:DNA-binding transcription factor activity, RNA polymerase II-specific"/>
    <property type="evidence" value="ECO:0007669"/>
    <property type="project" value="TreeGrafter"/>
</dbReference>
<dbReference type="KEGG" id="tng:GSTEN00031540G001"/>
<dbReference type="GO" id="GO:0070888">
    <property type="term" value="F:E-box binding"/>
    <property type="evidence" value="ECO:0007669"/>
    <property type="project" value="TreeGrafter"/>
</dbReference>
<evidence type="ECO:0000259" key="6">
    <source>
        <dbReference type="PROSITE" id="PS50888"/>
    </source>
</evidence>
<reference evidence="7" key="1">
    <citation type="journal article" date="2004" name="Nature">
        <title>Genome duplication in the teleost fish Tetraodon nigroviridis reveals the early vertebrate proto-karyotype.</title>
        <authorList>
            <person name="Jaillon O."/>
            <person name="Aury J.-M."/>
            <person name="Brunet F."/>
            <person name="Petit J.-L."/>
            <person name="Stange-Thomann N."/>
            <person name="Mauceli E."/>
            <person name="Bouneau L."/>
            <person name="Fischer C."/>
            <person name="Ozouf-Costaz C."/>
            <person name="Bernot A."/>
            <person name="Nicaud S."/>
            <person name="Jaffe D."/>
            <person name="Fisher S."/>
            <person name="Lutfalla G."/>
            <person name="Dossat C."/>
            <person name="Segurens B."/>
            <person name="Dasilva C."/>
            <person name="Salanoubat M."/>
            <person name="Levy M."/>
            <person name="Boudet N."/>
            <person name="Castellano S."/>
            <person name="Anthouard V."/>
            <person name="Jubin C."/>
            <person name="Castelli V."/>
            <person name="Katinka M."/>
            <person name="Vacherie B."/>
            <person name="Biemont C."/>
            <person name="Skalli Z."/>
            <person name="Cattolico L."/>
            <person name="Poulain J."/>
            <person name="De Berardinis V."/>
            <person name="Cruaud C."/>
            <person name="Duprat S."/>
            <person name="Brottier P."/>
            <person name="Coutanceau J.-P."/>
            <person name="Gouzy J."/>
            <person name="Parra G."/>
            <person name="Lardier G."/>
            <person name="Chapple C."/>
            <person name="McKernan K.J."/>
            <person name="McEwan P."/>
            <person name="Bosak S."/>
            <person name="Kellis M."/>
            <person name="Volff J.-N."/>
            <person name="Guigo R."/>
            <person name="Zody M.C."/>
            <person name="Mesirov J."/>
            <person name="Lindblad-Toh K."/>
            <person name="Birren B."/>
            <person name="Nusbaum C."/>
            <person name="Kahn D."/>
            <person name="Robinson-Rechavi M."/>
            <person name="Laudet V."/>
            <person name="Schachter V."/>
            <person name="Quetier F."/>
            <person name="Saurin W."/>
            <person name="Scarpelli C."/>
            <person name="Wincker P."/>
            <person name="Lander E.S."/>
            <person name="Weissenbach J."/>
            <person name="Roest Crollius H."/>
        </authorList>
    </citation>
    <scope>NUCLEOTIDE SEQUENCE [LARGE SCALE GENOMIC DNA]</scope>
</reference>
<dbReference type="PANTHER" id="PTHR19290">
    <property type="entry name" value="BASIC HELIX-LOOP-HELIX PROTEIN NEUROGENIN-RELATED"/>
    <property type="match status" value="1"/>
</dbReference>
<dbReference type="InterPro" id="IPR050359">
    <property type="entry name" value="bHLH_transcription_factors"/>
</dbReference>
<dbReference type="PANTHER" id="PTHR19290:SF164">
    <property type="entry name" value="BHLH DOMAIN-CONTAINING PROTEIN"/>
    <property type="match status" value="1"/>
</dbReference>
<dbReference type="Gene3D" id="4.10.280.10">
    <property type="entry name" value="Helix-loop-helix DNA-binding domain"/>
    <property type="match status" value="1"/>
</dbReference>
<evidence type="ECO:0000256" key="3">
    <source>
        <dbReference type="ARBA" id="ARBA00023163"/>
    </source>
</evidence>
<dbReference type="InterPro" id="IPR036638">
    <property type="entry name" value="HLH_DNA-bd_sf"/>
</dbReference>
<feature type="region of interest" description="Disordered" evidence="5">
    <location>
        <begin position="149"/>
        <end position="184"/>
    </location>
</feature>
<dbReference type="SMART" id="SM00353">
    <property type="entry name" value="HLH"/>
    <property type="match status" value="1"/>
</dbReference>
<dbReference type="OrthoDB" id="10011855at2759"/>
<dbReference type="Pfam" id="PF00010">
    <property type="entry name" value="HLH"/>
    <property type="match status" value="1"/>
</dbReference>
<dbReference type="GO" id="GO:0005634">
    <property type="term" value="C:nucleus"/>
    <property type="evidence" value="ECO:0007669"/>
    <property type="project" value="TreeGrafter"/>
</dbReference>
<feature type="compositionally biased region" description="Basic residues" evidence="5">
    <location>
        <begin position="160"/>
        <end position="175"/>
    </location>
</feature>
<dbReference type="AlphaFoldDB" id="Q4RNI4"/>
<dbReference type="GO" id="GO:0061564">
    <property type="term" value="P:axon development"/>
    <property type="evidence" value="ECO:0007669"/>
    <property type="project" value="TreeGrafter"/>
</dbReference>
<sequence length="313" mass="34194">MFLRDHHHSHHGHHHHHHHHSGSSVSSSTHGGEQPRHKPGGGGGEHLRSGDKSGPVGSSRDGTSNKFKMKKQINGRERKRMHDLNLAMDGLREVMPYAHGPSVRKLSKIATLLLARNYILMLNSSLDEMKRLVGEIYGGQHSAFHCGTVTHAGGHAGGTGRRRRRRGRRGRRRRAPGAPSPRQRAVLLHVLHAERRAARAHVHPGPALADEGLRARGAPRASAGLRLPALGRAAVPLHHLPGASSAHPRHLHGPHETHSGGQRRDEMMAGRRAQVAAVNREIREAGGVRLLLHVAVLSVFLLALRGKVFLSSW</sequence>
<organism evidence="7">
    <name type="scientific">Tetraodon nigroviridis</name>
    <name type="common">Spotted green pufferfish</name>
    <name type="synonym">Chelonodon nigroviridis</name>
    <dbReference type="NCBI Taxonomy" id="99883"/>
    <lineage>
        <taxon>Eukaryota</taxon>
        <taxon>Metazoa</taxon>
        <taxon>Chordata</taxon>
        <taxon>Craniata</taxon>
        <taxon>Vertebrata</taxon>
        <taxon>Euteleostomi</taxon>
        <taxon>Actinopterygii</taxon>
        <taxon>Neopterygii</taxon>
        <taxon>Teleostei</taxon>
        <taxon>Neoteleostei</taxon>
        <taxon>Acanthomorphata</taxon>
        <taxon>Eupercaria</taxon>
        <taxon>Tetraodontiformes</taxon>
        <taxon>Tetradontoidea</taxon>
        <taxon>Tetraodontidae</taxon>
        <taxon>Tetraodon</taxon>
    </lineage>
</organism>
<accession>Q4RNI4</accession>
<keyword evidence="2" id="KW-0238">DNA-binding</keyword>
<dbReference type="GO" id="GO:0045944">
    <property type="term" value="P:positive regulation of transcription by RNA polymerase II"/>
    <property type="evidence" value="ECO:0007669"/>
    <property type="project" value="TreeGrafter"/>
</dbReference>
<dbReference type="GO" id="GO:0046983">
    <property type="term" value="F:protein dimerization activity"/>
    <property type="evidence" value="ECO:0007669"/>
    <property type="project" value="InterPro"/>
</dbReference>
<dbReference type="InterPro" id="IPR011598">
    <property type="entry name" value="bHLH_dom"/>
</dbReference>
<feature type="compositionally biased region" description="Low complexity" evidence="5">
    <location>
        <begin position="22"/>
        <end position="32"/>
    </location>
</feature>
<feature type="domain" description="BHLH" evidence="6">
    <location>
        <begin position="68"/>
        <end position="122"/>
    </location>
</feature>
<keyword evidence="3" id="KW-0804">Transcription</keyword>
<dbReference type="EMBL" id="CAAE01015013">
    <property type="protein sequence ID" value="CAG10048.1"/>
    <property type="molecule type" value="Genomic_DNA"/>
</dbReference>
<feature type="compositionally biased region" description="Basic and acidic residues" evidence="5">
    <location>
        <begin position="253"/>
        <end position="269"/>
    </location>
</feature>
<evidence type="ECO:0000256" key="2">
    <source>
        <dbReference type="ARBA" id="ARBA00023125"/>
    </source>
</evidence>
<dbReference type="GO" id="GO:0007423">
    <property type="term" value="P:sensory organ development"/>
    <property type="evidence" value="ECO:0007669"/>
    <property type="project" value="TreeGrafter"/>
</dbReference>
<evidence type="ECO:0000256" key="1">
    <source>
        <dbReference type="ARBA" id="ARBA00023015"/>
    </source>
</evidence>
<evidence type="ECO:0000313" key="7">
    <source>
        <dbReference type="EMBL" id="CAG10048.1"/>
    </source>
</evidence>
<protein>
    <submittedName>
        <fullName evidence="7">(spotted green pufferfish) hypothetical protein</fullName>
    </submittedName>
</protein>
<dbReference type="SUPFAM" id="SSF47459">
    <property type="entry name" value="HLH, helix-loop-helix DNA-binding domain"/>
    <property type="match status" value="1"/>
</dbReference>
<gene>
    <name evidence="7" type="ORF">GSTENG00031540001</name>
</gene>
<comment type="caution">
    <text evidence="7">The sequence shown here is derived from an EMBL/GenBank/DDBJ whole genome shotgun (WGS) entry which is preliminary data.</text>
</comment>
<proteinExistence type="predicted"/>
<dbReference type="PROSITE" id="PS50888">
    <property type="entry name" value="BHLH"/>
    <property type="match status" value="1"/>
</dbReference>
<reference evidence="7" key="2">
    <citation type="submission" date="2004-02" db="EMBL/GenBank/DDBJ databases">
        <authorList>
            <consortium name="Genoscope"/>
            <consortium name="Whitehead Institute Centre for Genome Research"/>
        </authorList>
    </citation>
    <scope>NUCLEOTIDE SEQUENCE</scope>
</reference>
<feature type="compositionally biased region" description="Basic residues" evidence="5">
    <location>
        <begin position="1"/>
        <end position="21"/>
    </location>
</feature>
<feature type="region of interest" description="Disordered" evidence="5">
    <location>
        <begin position="239"/>
        <end position="271"/>
    </location>
</feature>
<evidence type="ECO:0000256" key="4">
    <source>
        <dbReference type="ARBA" id="ARBA00023242"/>
    </source>
</evidence>
<dbReference type="FunFam" id="4.10.280.10:FF:000031">
    <property type="entry name" value="Oligodendrocyte transcription factor 3"/>
    <property type="match status" value="1"/>
</dbReference>
<name>Q4RNI4_TETNG</name>
<keyword evidence="4" id="KW-0539">Nucleus</keyword>